<keyword evidence="3" id="KW-0234">DNA repair</keyword>
<reference evidence="5 6" key="1">
    <citation type="submission" date="2016-10" db="EMBL/GenBank/DDBJ databases">
        <authorList>
            <person name="de Groot N.N."/>
        </authorList>
    </citation>
    <scope>NUCLEOTIDE SEQUENCE [LARGE SCALE GENOMIC DNA]</scope>
    <source>
        <strain evidence="5 6">DSM 22789</strain>
    </source>
</reference>
<evidence type="ECO:0000256" key="2">
    <source>
        <dbReference type="ARBA" id="ARBA00022801"/>
    </source>
</evidence>
<dbReference type="STRING" id="683125.SAMN05660206_101485"/>
<protein>
    <submittedName>
        <fullName evidence="5">G/U mismatch-specific uracil-DNA glycosylase</fullName>
    </submittedName>
</protein>
<dbReference type="GO" id="GO:0004844">
    <property type="term" value="F:uracil DNA N-glycosylase activity"/>
    <property type="evidence" value="ECO:0007669"/>
    <property type="project" value="TreeGrafter"/>
</dbReference>
<accession>A0A1I6PIA3</accession>
<dbReference type="InterPro" id="IPR005122">
    <property type="entry name" value="Uracil-DNA_glycosylase-like"/>
</dbReference>
<evidence type="ECO:0000256" key="3">
    <source>
        <dbReference type="ARBA" id="ARBA00023204"/>
    </source>
</evidence>
<dbReference type="GO" id="GO:0008263">
    <property type="term" value="F:pyrimidine-specific mismatch base pair DNA N-glycosylase activity"/>
    <property type="evidence" value="ECO:0007669"/>
    <property type="project" value="TreeGrafter"/>
</dbReference>
<keyword evidence="2" id="KW-0378">Hydrolase</keyword>
<dbReference type="PANTHER" id="PTHR12159">
    <property type="entry name" value="G/T AND G/U MISMATCH-SPECIFIC DNA GLYCOSYLASE"/>
    <property type="match status" value="1"/>
</dbReference>
<sequence length="166" mass="18626">MLRDVLTTNLDIVFCGTAKGKASALKGFYYAGSGNKFYSILHSAGFTPKKLEPRDCYDVGNYKIGLTDLVHNEYGNDNQISSENYDVAGFIAKMEKFQPKYIAFNGKTAASFFLGYQGVTSLVKYGIQDKTLGKSKLFVLPSTSGSSRRHWNENYWLELKKLIDEE</sequence>
<dbReference type="InterPro" id="IPR015637">
    <property type="entry name" value="MUG/TDG"/>
</dbReference>
<dbReference type="AlphaFoldDB" id="A0A1I6PIA3"/>
<feature type="domain" description="Uracil-DNA glycosylase-like" evidence="4">
    <location>
        <begin position="7"/>
        <end position="156"/>
    </location>
</feature>
<dbReference type="EMBL" id="FOZZ01000001">
    <property type="protein sequence ID" value="SFS39927.1"/>
    <property type="molecule type" value="Genomic_DNA"/>
</dbReference>
<evidence type="ECO:0000259" key="4">
    <source>
        <dbReference type="Pfam" id="PF03167"/>
    </source>
</evidence>
<dbReference type="Gene3D" id="3.40.470.10">
    <property type="entry name" value="Uracil-DNA glycosylase-like domain"/>
    <property type="match status" value="1"/>
</dbReference>
<keyword evidence="6" id="KW-1185">Reference proteome</keyword>
<proteinExistence type="predicted"/>
<name>A0A1I6PIA3_9SPHI</name>
<evidence type="ECO:0000256" key="1">
    <source>
        <dbReference type="ARBA" id="ARBA00022763"/>
    </source>
</evidence>
<dbReference type="OrthoDB" id="9799921at2"/>
<evidence type="ECO:0000313" key="5">
    <source>
        <dbReference type="EMBL" id="SFS39927.1"/>
    </source>
</evidence>
<gene>
    <name evidence="5" type="ORF">SAMN05660206_101485</name>
</gene>
<dbReference type="Proteomes" id="UP000198785">
    <property type="component" value="Unassembled WGS sequence"/>
</dbReference>
<organism evidence="5 6">
    <name type="scientific">Sphingobacterium wenxiniae</name>
    <dbReference type="NCBI Taxonomy" id="683125"/>
    <lineage>
        <taxon>Bacteria</taxon>
        <taxon>Pseudomonadati</taxon>
        <taxon>Bacteroidota</taxon>
        <taxon>Sphingobacteriia</taxon>
        <taxon>Sphingobacteriales</taxon>
        <taxon>Sphingobacteriaceae</taxon>
        <taxon>Sphingobacterium</taxon>
    </lineage>
</organism>
<dbReference type="SUPFAM" id="SSF52141">
    <property type="entry name" value="Uracil-DNA glycosylase-like"/>
    <property type="match status" value="1"/>
</dbReference>
<dbReference type="GO" id="GO:0006285">
    <property type="term" value="P:base-excision repair, AP site formation"/>
    <property type="evidence" value="ECO:0007669"/>
    <property type="project" value="InterPro"/>
</dbReference>
<keyword evidence="1" id="KW-0227">DNA damage</keyword>
<dbReference type="Pfam" id="PF03167">
    <property type="entry name" value="UDG"/>
    <property type="match status" value="1"/>
</dbReference>
<dbReference type="RefSeq" id="WP_093363532.1">
    <property type="nucleotide sequence ID" value="NZ_FOZZ01000001.1"/>
</dbReference>
<dbReference type="CDD" id="cd10028">
    <property type="entry name" value="UDG-F2_TDG_MUG"/>
    <property type="match status" value="1"/>
</dbReference>
<dbReference type="PANTHER" id="PTHR12159:SF9">
    <property type="entry name" value="G_T MISMATCH-SPECIFIC THYMINE DNA GLYCOSYLASE"/>
    <property type="match status" value="1"/>
</dbReference>
<evidence type="ECO:0000313" key="6">
    <source>
        <dbReference type="Proteomes" id="UP000198785"/>
    </source>
</evidence>
<dbReference type="InterPro" id="IPR036895">
    <property type="entry name" value="Uracil-DNA_glycosylase-like_sf"/>
</dbReference>